<dbReference type="PANTHER" id="PTHR34709:SF61">
    <property type="entry name" value="OS07G0229100 PROTEIN"/>
    <property type="match status" value="1"/>
</dbReference>
<evidence type="ECO:0008006" key="3">
    <source>
        <dbReference type="Google" id="ProtNLM"/>
    </source>
</evidence>
<reference evidence="1" key="1">
    <citation type="submission" date="2023-07" db="EMBL/GenBank/DDBJ databases">
        <title>A chromosome-level genome assembly of Lolium multiflorum.</title>
        <authorList>
            <person name="Chen Y."/>
            <person name="Copetti D."/>
            <person name="Kolliker R."/>
            <person name="Studer B."/>
        </authorList>
    </citation>
    <scope>NUCLEOTIDE SEQUENCE</scope>
    <source>
        <strain evidence="1">02402/16</strain>
        <tissue evidence="1">Leaf</tissue>
    </source>
</reference>
<comment type="caution">
    <text evidence="1">The sequence shown here is derived from an EMBL/GenBank/DDBJ whole genome shotgun (WGS) entry which is preliminary data.</text>
</comment>
<evidence type="ECO:0000313" key="2">
    <source>
        <dbReference type="Proteomes" id="UP001231189"/>
    </source>
</evidence>
<sequence>MDLSVEQPNLSDADGGGEDRLSALPDDVLIHILLLVDDAAESARTSILSRRWHRRRLWAHLPELNFNFIEHRRIGAALAAHEAPGLGLVFALTKDASPESASAWLPIAARDLYGQIYLEVVVRPEEAEERGGGAIHLPCFDKASCIILKPGFLRLALPPSGVFARLKDLWLVDFQVAHGQCGLGDLLSSQRCPSLQSMVVRNARGLDSFTIRHDSLLDMELSDLDRLQQLTIVAPALQKLKVCGCFADPPNRDMSAANISAPQLTKLQWTNDYDPSSIQIDIKRMTLLERLYIQLFIQSGLAGDSQHNHYCMMLLRHFDRIHTLDLLITYPPGICTGPYMMEHMPMLPNITYLTLCVMAYGHSFGASSFDVLRRCTSAKKLDLYLLPERELEEQTPCPSGCTCDEPPSWRMEELALNCLEEIVILRMRGTEHEVALVQRLFHWATSLKRLEIDFHELIPESKVKELRQLLPSFSRPDVCIDWSDL</sequence>
<dbReference type="InterPro" id="IPR032675">
    <property type="entry name" value="LRR_dom_sf"/>
</dbReference>
<evidence type="ECO:0000313" key="1">
    <source>
        <dbReference type="EMBL" id="KAK1661714.1"/>
    </source>
</evidence>
<name>A0AAD8SPX2_LOLMU</name>
<dbReference type="SUPFAM" id="SSF52047">
    <property type="entry name" value="RNI-like"/>
    <property type="match status" value="1"/>
</dbReference>
<dbReference type="AlphaFoldDB" id="A0AAD8SPX2"/>
<dbReference type="PANTHER" id="PTHR34709">
    <property type="entry name" value="OS10G0396666 PROTEIN"/>
    <property type="match status" value="1"/>
</dbReference>
<gene>
    <name evidence="1" type="ORF">QYE76_049873</name>
</gene>
<dbReference type="InterPro" id="IPR055312">
    <property type="entry name" value="FBL15-like"/>
</dbReference>
<dbReference type="SUPFAM" id="SSF81383">
    <property type="entry name" value="F-box domain"/>
    <property type="match status" value="1"/>
</dbReference>
<dbReference type="Proteomes" id="UP001231189">
    <property type="component" value="Unassembled WGS sequence"/>
</dbReference>
<proteinExistence type="predicted"/>
<protein>
    <recommendedName>
        <fullName evidence="3">F-box domain-containing protein</fullName>
    </recommendedName>
</protein>
<accession>A0AAD8SPX2</accession>
<keyword evidence="2" id="KW-1185">Reference proteome</keyword>
<dbReference type="InterPro" id="IPR036047">
    <property type="entry name" value="F-box-like_dom_sf"/>
</dbReference>
<dbReference type="EMBL" id="JAUUTY010000003">
    <property type="protein sequence ID" value="KAK1661714.1"/>
    <property type="molecule type" value="Genomic_DNA"/>
</dbReference>
<dbReference type="Gene3D" id="3.80.10.10">
    <property type="entry name" value="Ribonuclease Inhibitor"/>
    <property type="match status" value="1"/>
</dbReference>
<organism evidence="1 2">
    <name type="scientific">Lolium multiflorum</name>
    <name type="common">Italian ryegrass</name>
    <name type="synonym">Lolium perenne subsp. multiflorum</name>
    <dbReference type="NCBI Taxonomy" id="4521"/>
    <lineage>
        <taxon>Eukaryota</taxon>
        <taxon>Viridiplantae</taxon>
        <taxon>Streptophyta</taxon>
        <taxon>Embryophyta</taxon>
        <taxon>Tracheophyta</taxon>
        <taxon>Spermatophyta</taxon>
        <taxon>Magnoliopsida</taxon>
        <taxon>Liliopsida</taxon>
        <taxon>Poales</taxon>
        <taxon>Poaceae</taxon>
        <taxon>BOP clade</taxon>
        <taxon>Pooideae</taxon>
        <taxon>Poodae</taxon>
        <taxon>Poeae</taxon>
        <taxon>Poeae Chloroplast Group 2 (Poeae type)</taxon>
        <taxon>Loliodinae</taxon>
        <taxon>Loliinae</taxon>
        <taxon>Lolium</taxon>
    </lineage>
</organism>